<keyword evidence="4 5" id="KW-0963">Cytoplasm</keyword>
<dbReference type="InterPro" id="IPR053926">
    <property type="entry name" value="RecX_HTH_1st"/>
</dbReference>
<evidence type="ECO:0000256" key="6">
    <source>
        <dbReference type="SAM" id="Coils"/>
    </source>
</evidence>
<feature type="domain" description="RecX first three-helical" evidence="9">
    <location>
        <begin position="51"/>
        <end position="89"/>
    </location>
</feature>
<comment type="subcellular location">
    <subcellularLocation>
        <location evidence="1 5">Cytoplasm</location>
    </subcellularLocation>
</comment>
<comment type="similarity">
    <text evidence="2 5">Belongs to the RecX family.</text>
</comment>
<evidence type="ECO:0000256" key="2">
    <source>
        <dbReference type="ARBA" id="ARBA00009695"/>
    </source>
</evidence>
<evidence type="ECO:0000259" key="8">
    <source>
        <dbReference type="Pfam" id="PF21981"/>
    </source>
</evidence>
<feature type="domain" description="RecX second three-helical" evidence="7">
    <location>
        <begin position="97"/>
        <end position="136"/>
    </location>
</feature>
<evidence type="ECO:0000313" key="11">
    <source>
        <dbReference type="Proteomes" id="UP001652442"/>
    </source>
</evidence>
<reference evidence="10 11" key="1">
    <citation type="journal article" date="2021" name="ISME Commun">
        <title>Automated analysis of genomic sequences facilitates high-throughput and comprehensive description of bacteria.</title>
        <authorList>
            <person name="Hitch T.C.A."/>
        </authorList>
    </citation>
    <scope>NUCLEOTIDE SEQUENCE [LARGE SCALE GENOMIC DNA]</scope>
    <source>
        <strain evidence="10 11">Sanger_109</strain>
    </source>
</reference>
<protein>
    <recommendedName>
        <fullName evidence="3 5">Regulatory protein RecX</fullName>
    </recommendedName>
</protein>
<evidence type="ECO:0000256" key="1">
    <source>
        <dbReference type="ARBA" id="ARBA00004496"/>
    </source>
</evidence>
<evidence type="ECO:0000256" key="4">
    <source>
        <dbReference type="ARBA" id="ARBA00022490"/>
    </source>
</evidence>
<gene>
    <name evidence="5" type="primary">recX</name>
    <name evidence="10" type="ORF">OCV88_01345</name>
</gene>
<evidence type="ECO:0000256" key="5">
    <source>
        <dbReference type="HAMAP-Rule" id="MF_01114"/>
    </source>
</evidence>
<dbReference type="InterPro" id="IPR053925">
    <property type="entry name" value="RecX_HTH_3rd"/>
</dbReference>
<keyword evidence="6" id="KW-0175">Coiled coil</keyword>
<sequence length="194" mass="23258">MKNGKVKIRLEDHIEFLLYKSEAGKFQLKAGDELKEEQWLYIKTEILQKRAKKRAMHLLEKMDRSEKQLRDKLKEGMYPADVMDAAIDYVKSYHYIDDERYARNLIRYQQEKKSRLQMKMDLLKRGISSEIIDNAMEEECQVSSEDLILKLLEKKGYQRGCTDDSQRRKIYNFLLRKGFRSDEISRCMGLHQYD</sequence>
<comment type="function">
    <text evidence="5">Modulates RecA activity.</text>
</comment>
<evidence type="ECO:0000313" key="10">
    <source>
        <dbReference type="EMBL" id="MCU6760979.1"/>
    </source>
</evidence>
<evidence type="ECO:0000256" key="3">
    <source>
        <dbReference type="ARBA" id="ARBA00018111"/>
    </source>
</evidence>
<dbReference type="Proteomes" id="UP001652442">
    <property type="component" value="Unassembled WGS sequence"/>
</dbReference>
<dbReference type="EMBL" id="JAOQJQ010000001">
    <property type="protein sequence ID" value="MCU6760979.1"/>
    <property type="molecule type" value="Genomic_DNA"/>
</dbReference>
<feature type="domain" description="RecX third three-helical" evidence="8">
    <location>
        <begin position="145"/>
        <end position="188"/>
    </location>
</feature>
<dbReference type="Gene3D" id="1.10.10.10">
    <property type="entry name" value="Winged helix-like DNA-binding domain superfamily/Winged helix DNA-binding domain"/>
    <property type="match status" value="3"/>
</dbReference>
<dbReference type="PANTHER" id="PTHR33602:SF1">
    <property type="entry name" value="REGULATORY PROTEIN RECX FAMILY PROTEIN"/>
    <property type="match status" value="1"/>
</dbReference>
<accession>A0ABT2THD0</accession>
<comment type="caution">
    <text evidence="10">The sequence shown here is derived from an EMBL/GenBank/DDBJ whole genome shotgun (WGS) entry which is preliminary data.</text>
</comment>
<dbReference type="Pfam" id="PF21981">
    <property type="entry name" value="RecX_HTH3"/>
    <property type="match status" value="1"/>
</dbReference>
<evidence type="ECO:0000259" key="7">
    <source>
        <dbReference type="Pfam" id="PF02631"/>
    </source>
</evidence>
<keyword evidence="11" id="KW-1185">Reference proteome</keyword>
<dbReference type="InterPro" id="IPR003783">
    <property type="entry name" value="Regulatory_RecX"/>
</dbReference>
<proteinExistence type="inferred from homology"/>
<name>A0ABT2THD0_9FIRM</name>
<dbReference type="Pfam" id="PF02631">
    <property type="entry name" value="RecX_HTH2"/>
    <property type="match status" value="1"/>
</dbReference>
<dbReference type="Pfam" id="PF21982">
    <property type="entry name" value="RecX_HTH1"/>
    <property type="match status" value="1"/>
</dbReference>
<feature type="coiled-coil region" evidence="6">
    <location>
        <begin position="48"/>
        <end position="75"/>
    </location>
</feature>
<organism evidence="10 11">
    <name type="scientific">Brotonthovivens ammoniilytica</name>
    <dbReference type="NCBI Taxonomy" id="2981725"/>
    <lineage>
        <taxon>Bacteria</taxon>
        <taxon>Bacillati</taxon>
        <taxon>Bacillota</taxon>
        <taxon>Clostridia</taxon>
        <taxon>Lachnospirales</taxon>
        <taxon>Lachnospiraceae</taxon>
        <taxon>Brotonthovivens</taxon>
    </lineage>
</organism>
<evidence type="ECO:0000259" key="9">
    <source>
        <dbReference type="Pfam" id="PF21982"/>
    </source>
</evidence>
<dbReference type="InterPro" id="IPR036388">
    <property type="entry name" value="WH-like_DNA-bd_sf"/>
</dbReference>
<dbReference type="InterPro" id="IPR053924">
    <property type="entry name" value="RecX_HTH_2nd"/>
</dbReference>
<dbReference type="PANTHER" id="PTHR33602">
    <property type="entry name" value="REGULATORY PROTEIN RECX FAMILY PROTEIN"/>
    <property type="match status" value="1"/>
</dbReference>
<dbReference type="RefSeq" id="WP_262590585.1">
    <property type="nucleotide sequence ID" value="NZ_JAOQJQ010000001.1"/>
</dbReference>
<dbReference type="HAMAP" id="MF_01114">
    <property type="entry name" value="RecX"/>
    <property type="match status" value="1"/>
</dbReference>